<dbReference type="InterPro" id="IPR002661">
    <property type="entry name" value="Ribosome_recyc_fac"/>
</dbReference>
<feature type="domain" description="Ribosome recycling factor" evidence="13">
    <location>
        <begin position="118"/>
        <end position="279"/>
    </location>
</feature>
<keyword evidence="6" id="KW-0934">Plastid</keyword>
<dbReference type="EMBL" id="JADCNL010000001">
    <property type="protein sequence ID" value="KAG0496126.1"/>
    <property type="molecule type" value="Genomic_DNA"/>
</dbReference>
<evidence type="ECO:0000256" key="5">
    <source>
        <dbReference type="ARBA" id="ARBA00022528"/>
    </source>
</evidence>
<dbReference type="GO" id="GO:0009507">
    <property type="term" value="C:chloroplast"/>
    <property type="evidence" value="ECO:0007669"/>
    <property type="project" value="UniProtKB-SubCell"/>
</dbReference>
<keyword evidence="8" id="KW-0809">Transit peptide</keyword>
<dbReference type="InterPro" id="IPR023584">
    <property type="entry name" value="Ribosome_recyc_fac_dom"/>
</dbReference>
<dbReference type="NCBIfam" id="TIGR00496">
    <property type="entry name" value="frr"/>
    <property type="match status" value="1"/>
</dbReference>
<sequence length="281" mass="31407">MALRSFSAPVGAGPTLRRSQPKTAAFLVPLSTGTGSYNKIDTKTLGHRLSANFLSWKSTANKIRLQECIGGHSQWSTKCKNRTVMIRCATIEEIEAEKSLIEKDARDRMEKAIELVRSNFHAVRTGRANPAILDRIEVEYYGTPVMLKSIAQISTPDATSLLVQPYDKAILKTIEKAIVQSNLGLTPSNDGECIRLGIPQLTSERRKELSKLVAKQAEDGKVAIRNIRRAAIKAYEKLEKEKKLSEDNVKDLSNDLQKVTDEYIKKIDSLLKQKEKEVLTI</sequence>
<keyword evidence="15" id="KW-1185">Reference proteome</keyword>
<proteinExistence type="inferred from homology"/>
<name>A0A835RX11_VANPL</name>
<evidence type="ECO:0000256" key="2">
    <source>
        <dbReference type="ARBA" id="ARBA00004229"/>
    </source>
</evidence>
<keyword evidence="7" id="KW-0648">Protein biosynthesis</keyword>
<dbReference type="PANTHER" id="PTHR20982">
    <property type="entry name" value="RIBOSOME RECYCLING FACTOR"/>
    <property type="match status" value="1"/>
</dbReference>
<comment type="subcellular location">
    <subcellularLocation>
        <location evidence="2">Plastid</location>
        <location evidence="2">Chloroplast</location>
    </subcellularLocation>
</comment>
<dbReference type="Gene3D" id="1.10.132.20">
    <property type="entry name" value="Ribosome-recycling factor"/>
    <property type="match status" value="1"/>
</dbReference>
<evidence type="ECO:0000256" key="6">
    <source>
        <dbReference type="ARBA" id="ARBA00022640"/>
    </source>
</evidence>
<comment type="function">
    <text evidence="1">Responsible for the release of ribosomes from messenger RNA at the termination of chloroplastic protein biosynthesis.</text>
</comment>
<evidence type="ECO:0000256" key="12">
    <source>
        <dbReference type="SAM" id="Coils"/>
    </source>
</evidence>
<evidence type="ECO:0000256" key="1">
    <source>
        <dbReference type="ARBA" id="ARBA00002952"/>
    </source>
</evidence>
<evidence type="ECO:0000313" key="15">
    <source>
        <dbReference type="Proteomes" id="UP000636800"/>
    </source>
</evidence>
<dbReference type="Proteomes" id="UP000636800">
    <property type="component" value="Chromosome 1"/>
</dbReference>
<gene>
    <name evidence="14" type="ORF">HPP92_000817</name>
</gene>
<dbReference type="InterPro" id="IPR036191">
    <property type="entry name" value="RRF_sf"/>
</dbReference>
<dbReference type="Pfam" id="PF01765">
    <property type="entry name" value="RRF"/>
    <property type="match status" value="1"/>
</dbReference>
<organism evidence="14 15">
    <name type="scientific">Vanilla planifolia</name>
    <name type="common">Vanilla</name>
    <dbReference type="NCBI Taxonomy" id="51239"/>
    <lineage>
        <taxon>Eukaryota</taxon>
        <taxon>Viridiplantae</taxon>
        <taxon>Streptophyta</taxon>
        <taxon>Embryophyta</taxon>
        <taxon>Tracheophyta</taxon>
        <taxon>Spermatophyta</taxon>
        <taxon>Magnoliopsida</taxon>
        <taxon>Liliopsida</taxon>
        <taxon>Asparagales</taxon>
        <taxon>Orchidaceae</taxon>
        <taxon>Vanilloideae</taxon>
        <taxon>Vanilleae</taxon>
        <taxon>Vanilla</taxon>
    </lineage>
</organism>
<comment type="caution">
    <text evidence="14">The sequence shown here is derived from an EMBL/GenBank/DDBJ whole genome shotgun (WGS) entry which is preliminary data.</text>
</comment>
<evidence type="ECO:0000259" key="13">
    <source>
        <dbReference type="Pfam" id="PF01765"/>
    </source>
</evidence>
<accession>A0A835RX11</accession>
<dbReference type="GO" id="GO:0032544">
    <property type="term" value="P:plastid translation"/>
    <property type="evidence" value="ECO:0007669"/>
    <property type="project" value="TreeGrafter"/>
</dbReference>
<dbReference type="AlphaFoldDB" id="A0A835RX11"/>
<keyword evidence="9 12" id="KW-0175">Coiled coil</keyword>
<protein>
    <recommendedName>
        <fullName evidence="4">Ribosome-recycling factor, chloroplastic</fullName>
    </recommendedName>
    <alternativeName>
        <fullName evidence="11">Protein OsL8</fullName>
    </alternativeName>
    <alternativeName>
        <fullName evidence="10">Ribosome-releasing factor, chloroplastic</fullName>
    </alternativeName>
</protein>
<dbReference type="GO" id="GO:0043023">
    <property type="term" value="F:ribosomal large subunit binding"/>
    <property type="evidence" value="ECO:0007669"/>
    <property type="project" value="TreeGrafter"/>
</dbReference>
<evidence type="ECO:0000256" key="3">
    <source>
        <dbReference type="ARBA" id="ARBA00005912"/>
    </source>
</evidence>
<reference evidence="14 15" key="1">
    <citation type="journal article" date="2020" name="Nat. Food">
        <title>A phased Vanilla planifolia genome enables genetic improvement of flavour and production.</title>
        <authorList>
            <person name="Hasing T."/>
            <person name="Tang H."/>
            <person name="Brym M."/>
            <person name="Khazi F."/>
            <person name="Huang T."/>
            <person name="Chambers A.H."/>
        </authorList>
    </citation>
    <scope>NUCLEOTIDE SEQUENCE [LARGE SCALE GENOMIC DNA]</scope>
    <source>
        <tissue evidence="14">Leaf</tissue>
    </source>
</reference>
<evidence type="ECO:0000313" key="14">
    <source>
        <dbReference type="EMBL" id="KAG0496126.1"/>
    </source>
</evidence>
<dbReference type="FunFam" id="1.10.132.20:FF:000017">
    <property type="entry name" value="Ribosome-recycling factor chloroplastic"/>
    <property type="match status" value="1"/>
</dbReference>
<evidence type="ECO:0000256" key="8">
    <source>
        <dbReference type="ARBA" id="ARBA00022946"/>
    </source>
</evidence>
<dbReference type="FunFam" id="3.30.1360.40:FF:000001">
    <property type="entry name" value="Ribosome-recycling factor"/>
    <property type="match status" value="1"/>
</dbReference>
<evidence type="ECO:0000256" key="7">
    <source>
        <dbReference type="ARBA" id="ARBA00022917"/>
    </source>
</evidence>
<comment type="similarity">
    <text evidence="3">Belongs to the RRF family.</text>
</comment>
<evidence type="ECO:0000256" key="10">
    <source>
        <dbReference type="ARBA" id="ARBA00032397"/>
    </source>
</evidence>
<dbReference type="PANTHER" id="PTHR20982:SF3">
    <property type="entry name" value="MITOCHONDRIAL RIBOSOME RECYCLING FACTOR PSEUDO 1"/>
    <property type="match status" value="1"/>
</dbReference>
<dbReference type="Gene3D" id="3.30.1360.40">
    <property type="match status" value="1"/>
</dbReference>
<evidence type="ECO:0000256" key="9">
    <source>
        <dbReference type="ARBA" id="ARBA00023054"/>
    </source>
</evidence>
<evidence type="ECO:0000256" key="11">
    <source>
        <dbReference type="ARBA" id="ARBA00082826"/>
    </source>
</evidence>
<keyword evidence="5" id="KW-0150">Chloroplast</keyword>
<feature type="coiled-coil region" evidence="12">
    <location>
        <begin position="228"/>
        <end position="262"/>
    </location>
</feature>
<dbReference type="HAMAP" id="MF_00040">
    <property type="entry name" value="RRF"/>
    <property type="match status" value="1"/>
</dbReference>
<dbReference type="SUPFAM" id="SSF55194">
    <property type="entry name" value="Ribosome recycling factor, RRF"/>
    <property type="match status" value="1"/>
</dbReference>
<evidence type="ECO:0000256" key="4">
    <source>
        <dbReference type="ARBA" id="ARBA00014063"/>
    </source>
</evidence>
<dbReference type="CDD" id="cd00520">
    <property type="entry name" value="RRF"/>
    <property type="match status" value="1"/>
</dbReference>